<evidence type="ECO:0000256" key="2">
    <source>
        <dbReference type="ARBA" id="ARBA00022598"/>
    </source>
</evidence>
<dbReference type="GO" id="GO:0005524">
    <property type="term" value="F:ATP binding"/>
    <property type="evidence" value="ECO:0007669"/>
    <property type="project" value="UniProtKB-UniRule"/>
</dbReference>
<dbReference type="SUPFAM" id="SSF63418">
    <property type="entry name" value="MurE/MurF N-terminal domain"/>
    <property type="match status" value="1"/>
</dbReference>
<evidence type="ECO:0000313" key="16">
    <source>
        <dbReference type="Proteomes" id="UP000823909"/>
    </source>
</evidence>
<dbReference type="EC" id="6.3.2.10" evidence="10 11"/>
<dbReference type="InterPro" id="IPR013221">
    <property type="entry name" value="Mur_ligase_cen"/>
</dbReference>
<evidence type="ECO:0000313" key="15">
    <source>
        <dbReference type="EMBL" id="HJD42508.1"/>
    </source>
</evidence>
<comment type="pathway">
    <text evidence="10 11">Cell wall biogenesis; peptidoglycan biosynthesis.</text>
</comment>
<dbReference type="Pfam" id="PF08245">
    <property type="entry name" value="Mur_ligase_M"/>
    <property type="match status" value="1"/>
</dbReference>
<evidence type="ECO:0000256" key="11">
    <source>
        <dbReference type="RuleBase" id="RU004136"/>
    </source>
</evidence>
<dbReference type="GO" id="GO:0047480">
    <property type="term" value="F:UDP-N-acetylmuramoyl-tripeptide-D-alanyl-D-alanine ligase activity"/>
    <property type="evidence" value="ECO:0007669"/>
    <property type="project" value="UniProtKB-UniRule"/>
</dbReference>
<evidence type="ECO:0000256" key="10">
    <source>
        <dbReference type="HAMAP-Rule" id="MF_02019"/>
    </source>
</evidence>
<evidence type="ECO:0000259" key="13">
    <source>
        <dbReference type="Pfam" id="PF02875"/>
    </source>
</evidence>
<dbReference type="InterPro" id="IPR004101">
    <property type="entry name" value="Mur_ligase_C"/>
</dbReference>
<evidence type="ECO:0000256" key="5">
    <source>
        <dbReference type="ARBA" id="ARBA00022840"/>
    </source>
</evidence>
<sequence length="460" mass="49812">MKHMSLHEIAAACKGIYHGDPSKADKEVSDVVIDSRKAGKGSLFVAIRGARVDGHTFIPKVMEAGALCAVSEQDLGNTDYPYIRVKSCEQALKDIAEHYRRSLDIKVVGISGSVGKTSTKEMIASVLSQRYNVLKTEGNFNNEIGLPLTVFNIREEHEVAVLEMGISDFGEMTRLAKVARPDICVITNIGVAHMENLGSRDGILKAKTEMFDYMSPEGTIILNGDDDKLREFTPANGIAPVYFGLDPSLPYHAEQIENRGLKGTDAVFVTPSSSFSAHISIPGSHMVWNALAGTAVGCALGMTDEEIARGIEANVPIAGRNNLIEGARYTVIDDCYNANPASMKSSLDVLACADTRTVAILGDMFELGAKEKEMHYETGVHAAEAGINVLVCIGDLSAQTARGAQDACRTGGRNMVIRHYDSKPEFFKDMHNVLKSGDTVLVKASHGMEFPEIVDRLTQE</sequence>
<dbReference type="Pfam" id="PF02875">
    <property type="entry name" value="Mur_ligase_C"/>
    <property type="match status" value="1"/>
</dbReference>
<keyword evidence="5 10" id="KW-0067">ATP-binding</keyword>
<keyword evidence="9 10" id="KW-0961">Cell wall biogenesis/degradation</keyword>
<evidence type="ECO:0000256" key="7">
    <source>
        <dbReference type="ARBA" id="ARBA00022984"/>
    </source>
</evidence>
<proteinExistence type="inferred from homology"/>
<comment type="catalytic activity">
    <reaction evidence="10 11">
        <text>D-alanyl-D-alanine + UDP-N-acetyl-alpha-D-muramoyl-L-alanyl-gamma-D-glutamyl-meso-2,6-diaminopimelate + ATP = UDP-N-acetyl-alpha-D-muramoyl-L-alanyl-gamma-D-glutamyl-meso-2,6-diaminopimeloyl-D-alanyl-D-alanine + ADP + phosphate + H(+)</text>
        <dbReference type="Rhea" id="RHEA:28374"/>
        <dbReference type="ChEBI" id="CHEBI:15378"/>
        <dbReference type="ChEBI" id="CHEBI:30616"/>
        <dbReference type="ChEBI" id="CHEBI:43474"/>
        <dbReference type="ChEBI" id="CHEBI:57822"/>
        <dbReference type="ChEBI" id="CHEBI:61386"/>
        <dbReference type="ChEBI" id="CHEBI:83905"/>
        <dbReference type="ChEBI" id="CHEBI:456216"/>
        <dbReference type="EC" id="6.3.2.10"/>
    </reaction>
</comment>
<evidence type="ECO:0000256" key="1">
    <source>
        <dbReference type="ARBA" id="ARBA00022490"/>
    </source>
</evidence>
<name>A0A9D2RCK0_9FIRM</name>
<organism evidence="15 16">
    <name type="scientific">Candidatus Mediterraneibacter quadrami</name>
    <dbReference type="NCBI Taxonomy" id="2838684"/>
    <lineage>
        <taxon>Bacteria</taxon>
        <taxon>Bacillati</taxon>
        <taxon>Bacillota</taxon>
        <taxon>Clostridia</taxon>
        <taxon>Lachnospirales</taxon>
        <taxon>Lachnospiraceae</taxon>
        <taxon>Mediterraneibacter</taxon>
    </lineage>
</organism>
<reference evidence="15" key="1">
    <citation type="journal article" date="2021" name="PeerJ">
        <title>Extensive microbial diversity within the chicken gut microbiome revealed by metagenomics and culture.</title>
        <authorList>
            <person name="Gilroy R."/>
            <person name="Ravi A."/>
            <person name="Getino M."/>
            <person name="Pursley I."/>
            <person name="Horton D.L."/>
            <person name="Alikhan N.F."/>
            <person name="Baker D."/>
            <person name="Gharbi K."/>
            <person name="Hall N."/>
            <person name="Watson M."/>
            <person name="Adriaenssens E.M."/>
            <person name="Foster-Nyarko E."/>
            <person name="Jarju S."/>
            <person name="Secka A."/>
            <person name="Antonio M."/>
            <person name="Oren A."/>
            <person name="Chaudhuri R.R."/>
            <person name="La Ragione R."/>
            <person name="Hildebrand F."/>
            <person name="Pallen M.J."/>
        </authorList>
    </citation>
    <scope>NUCLEOTIDE SEQUENCE</scope>
    <source>
        <strain evidence="15">ChiBcec15-3976</strain>
    </source>
</reference>
<keyword evidence="4 10" id="KW-0547">Nucleotide-binding</keyword>
<dbReference type="Gene3D" id="3.40.1390.10">
    <property type="entry name" value="MurE/MurF, N-terminal domain"/>
    <property type="match status" value="1"/>
</dbReference>
<feature type="domain" description="Mur ligase C-terminal" evidence="13">
    <location>
        <begin position="319"/>
        <end position="445"/>
    </location>
</feature>
<evidence type="ECO:0000256" key="3">
    <source>
        <dbReference type="ARBA" id="ARBA00022618"/>
    </source>
</evidence>
<dbReference type="Proteomes" id="UP000823909">
    <property type="component" value="Unassembled WGS sequence"/>
</dbReference>
<keyword evidence="6 10" id="KW-0133">Cell shape</keyword>
<reference evidence="15" key="2">
    <citation type="submission" date="2021-04" db="EMBL/GenBank/DDBJ databases">
        <authorList>
            <person name="Gilroy R."/>
        </authorList>
    </citation>
    <scope>NUCLEOTIDE SEQUENCE</scope>
    <source>
        <strain evidence="15">ChiBcec15-3976</strain>
    </source>
</reference>
<comment type="subcellular location">
    <subcellularLocation>
        <location evidence="10 11">Cytoplasm</location>
    </subcellularLocation>
</comment>
<keyword evidence="3 10" id="KW-0132">Cell division</keyword>
<dbReference type="GO" id="GO:0009252">
    <property type="term" value="P:peptidoglycan biosynthetic process"/>
    <property type="evidence" value="ECO:0007669"/>
    <property type="project" value="UniProtKB-UniRule"/>
</dbReference>
<dbReference type="AlphaFoldDB" id="A0A9D2RCK0"/>
<evidence type="ECO:0000259" key="12">
    <source>
        <dbReference type="Pfam" id="PF01225"/>
    </source>
</evidence>
<dbReference type="InterPro" id="IPR036565">
    <property type="entry name" value="Mur-like_cat_sf"/>
</dbReference>
<keyword evidence="8 10" id="KW-0131">Cell cycle</keyword>
<feature type="binding site" evidence="10">
    <location>
        <begin position="112"/>
        <end position="118"/>
    </location>
    <ligand>
        <name>ATP</name>
        <dbReference type="ChEBI" id="CHEBI:30616"/>
    </ligand>
</feature>
<dbReference type="PANTHER" id="PTHR43024">
    <property type="entry name" value="UDP-N-ACETYLMURAMOYL-TRIPEPTIDE--D-ALANYL-D-ALANINE LIGASE"/>
    <property type="match status" value="1"/>
</dbReference>
<dbReference type="PANTHER" id="PTHR43024:SF1">
    <property type="entry name" value="UDP-N-ACETYLMURAMOYL-TRIPEPTIDE--D-ALANYL-D-ALANINE LIGASE"/>
    <property type="match status" value="1"/>
</dbReference>
<keyword evidence="7 10" id="KW-0573">Peptidoglycan synthesis</keyword>
<evidence type="ECO:0000256" key="9">
    <source>
        <dbReference type="ARBA" id="ARBA00023316"/>
    </source>
</evidence>
<dbReference type="InterPro" id="IPR000713">
    <property type="entry name" value="Mur_ligase_N"/>
</dbReference>
<dbReference type="EMBL" id="DWUU01000036">
    <property type="protein sequence ID" value="HJD42508.1"/>
    <property type="molecule type" value="Genomic_DNA"/>
</dbReference>
<dbReference type="InterPro" id="IPR036615">
    <property type="entry name" value="Mur_ligase_C_dom_sf"/>
</dbReference>
<accession>A0A9D2RCK0</accession>
<evidence type="ECO:0000256" key="6">
    <source>
        <dbReference type="ARBA" id="ARBA00022960"/>
    </source>
</evidence>
<dbReference type="InterPro" id="IPR005863">
    <property type="entry name" value="UDP-N-AcMur_synth"/>
</dbReference>
<dbReference type="GO" id="GO:0071555">
    <property type="term" value="P:cell wall organization"/>
    <property type="evidence" value="ECO:0007669"/>
    <property type="project" value="UniProtKB-KW"/>
</dbReference>
<gene>
    <name evidence="10" type="primary">murF</name>
    <name evidence="15" type="ORF">H9910_05825</name>
</gene>
<dbReference type="NCBIfam" id="TIGR01143">
    <property type="entry name" value="murF"/>
    <property type="match status" value="1"/>
</dbReference>
<evidence type="ECO:0000256" key="4">
    <source>
        <dbReference type="ARBA" id="ARBA00022741"/>
    </source>
</evidence>
<comment type="caution">
    <text evidence="15">The sequence shown here is derived from an EMBL/GenBank/DDBJ whole genome shotgun (WGS) entry which is preliminary data.</text>
</comment>
<dbReference type="Gene3D" id="3.40.1190.10">
    <property type="entry name" value="Mur-like, catalytic domain"/>
    <property type="match status" value="1"/>
</dbReference>
<keyword evidence="2 10" id="KW-0436">Ligase</keyword>
<dbReference type="HAMAP" id="MF_02019">
    <property type="entry name" value="MurF"/>
    <property type="match status" value="1"/>
</dbReference>
<protein>
    <recommendedName>
        <fullName evidence="10 11">UDP-N-acetylmuramoyl-tripeptide--D-alanyl-D-alanine ligase</fullName>
        <ecNumber evidence="10 11">6.3.2.10</ecNumber>
    </recommendedName>
    <alternativeName>
        <fullName evidence="10">D-alanyl-D-alanine-adding enzyme</fullName>
    </alternativeName>
</protein>
<dbReference type="SUPFAM" id="SSF53623">
    <property type="entry name" value="MurD-like peptide ligases, catalytic domain"/>
    <property type="match status" value="1"/>
</dbReference>
<dbReference type="InterPro" id="IPR051046">
    <property type="entry name" value="MurCDEF_CellWall_CoF430Synth"/>
</dbReference>
<dbReference type="GO" id="GO:0005737">
    <property type="term" value="C:cytoplasm"/>
    <property type="evidence" value="ECO:0007669"/>
    <property type="project" value="UniProtKB-SubCell"/>
</dbReference>
<evidence type="ECO:0000259" key="14">
    <source>
        <dbReference type="Pfam" id="PF08245"/>
    </source>
</evidence>
<comment type="similarity">
    <text evidence="10">Belongs to the MurCDEF family. MurF subfamily.</text>
</comment>
<evidence type="ECO:0000256" key="8">
    <source>
        <dbReference type="ARBA" id="ARBA00023306"/>
    </source>
</evidence>
<dbReference type="SUPFAM" id="SSF53244">
    <property type="entry name" value="MurD-like peptide ligases, peptide-binding domain"/>
    <property type="match status" value="1"/>
</dbReference>
<keyword evidence="1 10" id="KW-0963">Cytoplasm</keyword>
<dbReference type="Pfam" id="PF01225">
    <property type="entry name" value="Mur_ligase"/>
    <property type="match status" value="1"/>
</dbReference>
<dbReference type="GO" id="GO:0008360">
    <property type="term" value="P:regulation of cell shape"/>
    <property type="evidence" value="ECO:0007669"/>
    <property type="project" value="UniProtKB-KW"/>
</dbReference>
<dbReference type="Gene3D" id="3.90.190.20">
    <property type="entry name" value="Mur ligase, C-terminal domain"/>
    <property type="match status" value="1"/>
</dbReference>
<dbReference type="InterPro" id="IPR035911">
    <property type="entry name" value="MurE/MurF_N"/>
</dbReference>
<dbReference type="GO" id="GO:0051301">
    <property type="term" value="P:cell division"/>
    <property type="evidence" value="ECO:0007669"/>
    <property type="project" value="UniProtKB-KW"/>
</dbReference>
<comment type="function">
    <text evidence="10 11">Involved in cell wall formation. Catalyzes the final step in the synthesis of UDP-N-acetylmuramoyl-pentapeptide, the precursor of murein.</text>
</comment>
<feature type="domain" description="Mur ligase central" evidence="14">
    <location>
        <begin position="110"/>
        <end position="296"/>
    </location>
</feature>
<feature type="domain" description="Mur ligase N-terminal catalytic" evidence="12">
    <location>
        <begin position="29"/>
        <end position="100"/>
    </location>
</feature>